<evidence type="ECO:0008006" key="3">
    <source>
        <dbReference type="Google" id="ProtNLM"/>
    </source>
</evidence>
<evidence type="ECO:0000313" key="2">
    <source>
        <dbReference type="Proteomes" id="UP000501690"/>
    </source>
</evidence>
<evidence type="ECO:0000313" key="1">
    <source>
        <dbReference type="EMBL" id="QCD85668.1"/>
    </source>
</evidence>
<dbReference type="EMBL" id="CP039347">
    <property type="protein sequence ID" value="QCD85668.1"/>
    <property type="molecule type" value="Genomic_DNA"/>
</dbReference>
<dbReference type="Gene3D" id="3.80.10.10">
    <property type="entry name" value="Ribonuclease Inhibitor"/>
    <property type="match status" value="2"/>
</dbReference>
<dbReference type="InterPro" id="IPR032675">
    <property type="entry name" value="LRR_dom_sf"/>
</dbReference>
<sequence length="259" mass="29345">MYSNLEHLRSLDLCYTSIRKLSEKISHLQILKLNYCQSLEELPTNLHLLTNLCRLEFIGIKVRKVPPHLGKLKNLKVVMNFNVGHGREFGIQQLGELNIDGSLSIGELQNVENSRDALEADLKNKTHLLCSCAPCHRLPPLGLLKGALGGNSSLKRLWISKLDAECFPDEDLLPPTLIELQFYDCPNLKSLNYKGLSELSSLNSLTLRLCPNLEYLPEEGLPRSISFLHVRDCPLVEELDDEEGEEWKKVAHIEEVLLE</sequence>
<reference evidence="1 2" key="1">
    <citation type="submission" date="2019-04" db="EMBL/GenBank/DDBJ databases">
        <title>An improved genome assembly and genetic linkage map for asparagus bean, Vigna unguiculata ssp. sesquipedialis.</title>
        <authorList>
            <person name="Xia Q."/>
            <person name="Zhang R."/>
            <person name="Dong Y."/>
        </authorList>
    </citation>
    <scope>NUCLEOTIDE SEQUENCE [LARGE SCALE GENOMIC DNA]</scope>
    <source>
        <tissue evidence="1">Leaf</tissue>
    </source>
</reference>
<organism evidence="1 2">
    <name type="scientific">Vigna unguiculata</name>
    <name type="common">Cowpea</name>
    <dbReference type="NCBI Taxonomy" id="3917"/>
    <lineage>
        <taxon>Eukaryota</taxon>
        <taxon>Viridiplantae</taxon>
        <taxon>Streptophyta</taxon>
        <taxon>Embryophyta</taxon>
        <taxon>Tracheophyta</taxon>
        <taxon>Spermatophyta</taxon>
        <taxon>Magnoliopsida</taxon>
        <taxon>eudicotyledons</taxon>
        <taxon>Gunneridae</taxon>
        <taxon>Pentapetalae</taxon>
        <taxon>rosids</taxon>
        <taxon>fabids</taxon>
        <taxon>Fabales</taxon>
        <taxon>Fabaceae</taxon>
        <taxon>Papilionoideae</taxon>
        <taxon>50 kb inversion clade</taxon>
        <taxon>NPAAA clade</taxon>
        <taxon>indigoferoid/millettioid clade</taxon>
        <taxon>Phaseoleae</taxon>
        <taxon>Vigna</taxon>
    </lineage>
</organism>
<dbReference type="PANTHER" id="PTHR47186:SF43">
    <property type="entry name" value="TYPE DISEASE RESISTANCE PROTEIN CNL-J3, PUTATIVE-RELATED"/>
    <property type="match status" value="1"/>
</dbReference>
<dbReference type="AlphaFoldDB" id="A0A4D6LAU6"/>
<dbReference type="PANTHER" id="PTHR47186">
    <property type="entry name" value="LEUCINE-RICH REPEAT-CONTAINING PROTEIN 57"/>
    <property type="match status" value="1"/>
</dbReference>
<dbReference type="Proteomes" id="UP000501690">
    <property type="component" value="Linkage Group LG3"/>
</dbReference>
<gene>
    <name evidence="1" type="ORF">DEO72_LG3g188</name>
</gene>
<dbReference type="SUPFAM" id="SSF52058">
    <property type="entry name" value="L domain-like"/>
    <property type="match status" value="1"/>
</dbReference>
<protein>
    <recommendedName>
        <fullName evidence="3">Disease resistance protein RPM1</fullName>
    </recommendedName>
</protein>
<proteinExistence type="predicted"/>
<name>A0A4D6LAU6_VIGUN</name>
<accession>A0A4D6LAU6</accession>
<keyword evidence="2" id="KW-1185">Reference proteome</keyword>